<dbReference type="PIRSF" id="PIRSF033913">
    <property type="entry name" value="S-S_format_DsbB"/>
    <property type="match status" value="1"/>
</dbReference>
<dbReference type="Pfam" id="PF02600">
    <property type="entry name" value="DsbB"/>
    <property type="match status" value="1"/>
</dbReference>
<dbReference type="PANTHER" id="PTHR36570">
    <property type="entry name" value="DISULFIDE BOND FORMATION PROTEIN B"/>
    <property type="match status" value="1"/>
</dbReference>
<dbReference type="KEGG" id="gce:KYE46_11175"/>
<dbReference type="InterPro" id="IPR050183">
    <property type="entry name" value="DsbB"/>
</dbReference>
<organism evidence="2 3">
    <name type="scientific">Gymnodinialimonas ceratoperidinii</name>
    <dbReference type="NCBI Taxonomy" id="2856823"/>
    <lineage>
        <taxon>Bacteria</taxon>
        <taxon>Pseudomonadati</taxon>
        <taxon>Pseudomonadota</taxon>
        <taxon>Alphaproteobacteria</taxon>
        <taxon>Rhodobacterales</taxon>
        <taxon>Paracoccaceae</taxon>
        <taxon>Gymnodinialimonas</taxon>
    </lineage>
</organism>
<name>A0A8F6TU41_9RHOB</name>
<keyword evidence="1" id="KW-0812">Transmembrane</keyword>
<dbReference type="InterPro" id="IPR024199">
    <property type="entry name" value="Uncharacterised_DsbB"/>
</dbReference>
<dbReference type="Proteomes" id="UP000825009">
    <property type="component" value="Chromosome"/>
</dbReference>
<dbReference type="RefSeq" id="WP_219000699.1">
    <property type="nucleotide sequence ID" value="NZ_CP079194.1"/>
</dbReference>
<sequence length="160" mass="17051">MTNLATRRNLIALAGLGSLALLLGAFYFQFWVGLLPCTMCLWQRWPHRIAIGLALVGVVFPRAVIAWIGAASMAVNAGIALLHTGVERAWWDGPQVCGAGAAQDVGSLSTEDLFDTTTGPQIVLCNEAAWHFLGLSMASWNGIFCLVLAGVWIAAARARA</sequence>
<dbReference type="GO" id="GO:0016020">
    <property type="term" value="C:membrane"/>
    <property type="evidence" value="ECO:0007669"/>
    <property type="project" value="InterPro"/>
</dbReference>
<dbReference type="GO" id="GO:0015035">
    <property type="term" value="F:protein-disulfide reductase activity"/>
    <property type="evidence" value="ECO:0007669"/>
    <property type="project" value="InterPro"/>
</dbReference>
<dbReference type="AlphaFoldDB" id="A0A8F6TU41"/>
<dbReference type="InterPro" id="IPR003752">
    <property type="entry name" value="DiS_bond_form_DsbB/BdbC"/>
</dbReference>
<accession>A0A8F6TU41</accession>
<keyword evidence="3" id="KW-1185">Reference proteome</keyword>
<feature type="transmembrane region" description="Helical" evidence="1">
    <location>
        <begin position="49"/>
        <end position="70"/>
    </location>
</feature>
<dbReference type="EMBL" id="CP079194">
    <property type="protein sequence ID" value="QXT38503.1"/>
    <property type="molecule type" value="Genomic_DNA"/>
</dbReference>
<evidence type="ECO:0000256" key="1">
    <source>
        <dbReference type="SAM" id="Phobius"/>
    </source>
</evidence>
<evidence type="ECO:0000313" key="3">
    <source>
        <dbReference type="Proteomes" id="UP000825009"/>
    </source>
</evidence>
<keyword evidence="1" id="KW-1133">Transmembrane helix</keyword>
<dbReference type="GO" id="GO:0006457">
    <property type="term" value="P:protein folding"/>
    <property type="evidence" value="ECO:0007669"/>
    <property type="project" value="InterPro"/>
</dbReference>
<proteinExistence type="predicted"/>
<keyword evidence="1" id="KW-0472">Membrane</keyword>
<dbReference type="PANTHER" id="PTHR36570:SF3">
    <property type="entry name" value="DISULFIDE BOND FORMATION PROTEIN B"/>
    <property type="match status" value="1"/>
</dbReference>
<feature type="transmembrane region" description="Helical" evidence="1">
    <location>
        <begin position="138"/>
        <end position="156"/>
    </location>
</feature>
<reference evidence="2 3" key="1">
    <citation type="submission" date="2021-07" db="EMBL/GenBank/DDBJ databases">
        <title>A novel Jannaschia species isolated from marine dinoflagellate Ceratoperidinium margalefii.</title>
        <authorList>
            <person name="Jiang Y."/>
            <person name="Li Z."/>
        </authorList>
    </citation>
    <scope>NUCLEOTIDE SEQUENCE [LARGE SCALE GENOMIC DNA]</scope>
    <source>
        <strain evidence="2 3">J12C1-MA-4</strain>
    </source>
</reference>
<gene>
    <name evidence="2" type="ORF">KYE46_11175</name>
</gene>
<protein>
    <submittedName>
        <fullName evidence="2">Disulfide bond formation protein B</fullName>
    </submittedName>
</protein>
<feature type="transmembrane region" description="Helical" evidence="1">
    <location>
        <begin position="12"/>
        <end position="37"/>
    </location>
</feature>
<evidence type="ECO:0000313" key="2">
    <source>
        <dbReference type="EMBL" id="QXT38503.1"/>
    </source>
</evidence>